<evidence type="ECO:0000256" key="1">
    <source>
        <dbReference type="ARBA" id="ARBA00004571"/>
    </source>
</evidence>
<dbReference type="InterPro" id="IPR033900">
    <property type="entry name" value="Gram_neg_porin_domain"/>
</dbReference>
<keyword evidence="2" id="KW-0732">Signal</keyword>
<feature type="domain" description="Porin" evidence="4">
    <location>
        <begin position="70"/>
        <end position="385"/>
    </location>
</feature>
<dbReference type="AlphaFoldDB" id="D2YHD9"/>
<dbReference type="InterPro" id="IPR023614">
    <property type="entry name" value="Porin_dom_sf"/>
</dbReference>
<dbReference type="GO" id="GO:0009279">
    <property type="term" value="C:cell outer membrane"/>
    <property type="evidence" value="ECO:0007669"/>
    <property type="project" value="UniProtKB-SubCell"/>
</dbReference>
<dbReference type="Pfam" id="PF13609">
    <property type="entry name" value="Porin_4"/>
    <property type="match status" value="1"/>
</dbReference>
<evidence type="ECO:0000259" key="4">
    <source>
        <dbReference type="Pfam" id="PF13609"/>
    </source>
</evidence>
<sequence length="404" mass="44126">MILNILCFFALVFLWYLTYRIFFCNLNHESNGGGDQTKSWKTTIKKTGNRTRNSQFKKRQWINMKKTLLALAVLAAAGSVNAAEIYSSENTSVGLKGEIDAYAIQSEVTKETVKTKSSADFSAKGKIQLDASHKLANGLDTFGSFEIENSTDKRDAKFDDLYVGVKGEMWGVAVGETGDFAESFDAIQKTDIANEGNYIGLDRPYESATDGLALKLTPAGGLTLVADVYTNTDDKLDNSYGLSANYAVDIFSIGASYNNSEVKEGYDASSYGVSASVDVAGFFFAATYLSTEGLSTLGATDIDGVESTKGAVEGDVWNFAASYQIDALRLYTTYAYGDFDKYVDFTNVAVKESINGKIDDLVVGVDYAVSKNILLLAEYEVAKGKKDFADNKYQDITFGVYYKF</sequence>
<proteinExistence type="predicted"/>
<evidence type="ECO:0000313" key="5">
    <source>
        <dbReference type="EMBL" id="EEW05817.1"/>
    </source>
</evidence>
<comment type="subcellular location">
    <subcellularLocation>
        <location evidence="1">Cell outer membrane</location>
        <topology evidence="1">Multi-pass membrane protein</topology>
    </subcellularLocation>
</comment>
<dbReference type="InterPro" id="IPR050298">
    <property type="entry name" value="Gram-neg_bact_OMP"/>
</dbReference>
<dbReference type="EMBL" id="ACYU01000160">
    <property type="protein sequence ID" value="EEW05817.1"/>
    <property type="molecule type" value="Genomic_DNA"/>
</dbReference>
<dbReference type="Proteomes" id="UP000004827">
    <property type="component" value="Unassembled WGS sequence"/>
</dbReference>
<dbReference type="PANTHER" id="PTHR34501">
    <property type="entry name" value="PROTEIN YDDL-RELATED"/>
    <property type="match status" value="1"/>
</dbReference>
<comment type="caution">
    <text evidence="5">The sequence shown here is derived from an EMBL/GenBank/DDBJ whole genome shotgun (WGS) entry which is preliminary data.</text>
</comment>
<evidence type="ECO:0000256" key="3">
    <source>
        <dbReference type="ARBA" id="ARBA00023136"/>
    </source>
</evidence>
<organism evidence="5 6">
    <name type="scientific">Vibrio mimicus VM603</name>
    <dbReference type="NCBI Taxonomy" id="671074"/>
    <lineage>
        <taxon>Bacteria</taxon>
        <taxon>Pseudomonadati</taxon>
        <taxon>Pseudomonadota</taxon>
        <taxon>Gammaproteobacteria</taxon>
        <taxon>Vibrionales</taxon>
        <taxon>Vibrionaceae</taxon>
        <taxon>Vibrio</taxon>
    </lineage>
</organism>
<evidence type="ECO:0000313" key="6">
    <source>
        <dbReference type="Proteomes" id="UP000004827"/>
    </source>
</evidence>
<keyword evidence="3" id="KW-0472">Membrane</keyword>
<reference evidence="5 6" key="1">
    <citation type="journal article" date="2009" name="BMC Evol. Biol.">
        <title>Genomic taxonomy of Vibrios.</title>
        <authorList>
            <person name="Thompson C.C."/>
            <person name="Vicente A.C."/>
            <person name="Souza R.C."/>
            <person name="Vasconcelos A.T."/>
            <person name="Vesth T."/>
            <person name="Alves N.Jr."/>
            <person name="Ussery D.W."/>
            <person name="Iida T."/>
            <person name="Thompson F.L."/>
        </authorList>
    </citation>
    <scope>NUCLEOTIDE SEQUENCE [LARGE SCALE GENOMIC DNA]</scope>
    <source>
        <strain evidence="5 6">VM603</strain>
    </source>
</reference>
<dbReference type="SUPFAM" id="SSF56935">
    <property type="entry name" value="Porins"/>
    <property type="match status" value="1"/>
</dbReference>
<gene>
    <name evidence="5" type="primary">ompD</name>
    <name evidence="5" type="ORF">VMB_29360</name>
</gene>
<name>D2YHD9_VIBMI</name>
<dbReference type="PANTHER" id="PTHR34501:SF2">
    <property type="entry name" value="OUTER MEMBRANE PORIN F-RELATED"/>
    <property type="match status" value="1"/>
</dbReference>
<protein>
    <submittedName>
        <fullName evidence="5">Outer membrane porin protein ompD</fullName>
    </submittedName>
</protein>
<evidence type="ECO:0000256" key="2">
    <source>
        <dbReference type="ARBA" id="ARBA00022729"/>
    </source>
</evidence>
<accession>D2YHD9</accession>
<dbReference type="GO" id="GO:0015288">
    <property type="term" value="F:porin activity"/>
    <property type="evidence" value="ECO:0007669"/>
    <property type="project" value="InterPro"/>
</dbReference>
<dbReference type="Gene3D" id="2.40.160.10">
    <property type="entry name" value="Porin"/>
    <property type="match status" value="1"/>
</dbReference>